<evidence type="ECO:0000259" key="4">
    <source>
        <dbReference type="Pfam" id="PF13490"/>
    </source>
</evidence>
<feature type="domain" description="Putative zinc-finger" evidence="4">
    <location>
        <begin position="3"/>
        <end position="37"/>
    </location>
</feature>
<dbReference type="AlphaFoldDB" id="A0A9D1D475"/>
<feature type="transmembrane region" description="Helical" evidence="3">
    <location>
        <begin position="80"/>
        <end position="104"/>
    </location>
</feature>
<dbReference type="Proteomes" id="UP000824250">
    <property type="component" value="Unassembled WGS sequence"/>
</dbReference>
<organism evidence="5 6">
    <name type="scientific">Candidatus Copromonas faecavium</name>
    <name type="common">nom. illeg.</name>
    <dbReference type="NCBI Taxonomy" id="2840740"/>
    <lineage>
        <taxon>Bacteria</taxon>
        <taxon>Bacillati</taxon>
        <taxon>Bacillota</taxon>
        <taxon>Clostridia</taxon>
        <taxon>Lachnospirales</taxon>
        <taxon>Lachnospiraceae</taxon>
        <taxon>Candidatus Copromonas (nom. illeg.)</taxon>
    </lineage>
</organism>
<proteinExistence type="inferred from homology"/>
<reference evidence="5" key="1">
    <citation type="submission" date="2020-10" db="EMBL/GenBank/DDBJ databases">
        <authorList>
            <person name="Gilroy R."/>
        </authorList>
    </citation>
    <scope>NUCLEOTIDE SEQUENCE</scope>
    <source>
        <strain evidence="5">CHK180-2868</strain>
    </source>
</reference>
<evidence type="ECO:0000256" key="3">
    <source>
        <dbReference type="SAM" id="Phobius"/>
    </source>
</evidence>
<gene>
    <name evidence="5" type="ORF">IAB28_02700</name>
</gene>
<keyword evidence="3" id="KW-0812">Transmembrane</keyword>
<dbReference type="Gene3D" id="1.10.10.1320">
    <property type="entry name" value="Anti-sigma factor, zinc-finger domain"/>
    <property type="match status" value="1"/>
</dbReference>
<keyword evidence="3" id="KW-0472">Membrane</keyword>
<comment type="caution">
    <text evidence="5">The sequence shown here is derived from an EMBL/GenBank/DDBJ whole genome shotgun (WGS) entry which is preliminary data.</text>
</comment>
<comment type="similarity">
    <text evidence="1">Belongs to the zinc-associated anti-sigma factor (ZAS) superfamily. Anti-sigma-W factor family.</text>
</comment>
<reference evidence="5" key="2">
    <citation type="journal article" date="2021" name="PeerJ">
        <title>Extensive microbial diversity within the chicken gut microbiome revealed by metagenomics and culture.</title>
        <authorList>
            <person name="Gilroy R."/>
            <person name="Ravi A."/>
            <person name="Getino M."/>
            <person name="Pursley I."/>
            <person name="Horton D.L."/>
            <person name="Alikhan N.F."/>
            <person name="Baker D."/>
            <person name="Gharbi K."/>
            <person name="Hall N."/>
            <person name="Watson M."/>
            <person name="Adriaenssens E.M."/>
            <person name="Foster-Nyarko E."/>
            <person name="Jarju S."/>
            <person name="Secka A."/>
            <person name="Antonio M."/>
            <person name="Oren A."/>
            <person name="Chaudhuri R.R."/>
            <person name="La Ragione R."/>
            <person name="Hildebrand F."/>
            <person name="Pallen M.J."/>
        </authorList>
    </citation>
    <scope>NUCLEOTIDE SEQUENCE</scope>
    <source>
        <strain evidence="5">CHK180-2868</strain>
    </source>
</reference>
<dbReference type="InterPro" id="IPR041916">
    <property type="entry name" value="Anti_sigma_zinc_sf"/>
</dbReference>
<protein>
    <recommendedName>
        <fullName evidence="2">Anti-sigma-W factor RsiW</fullName>
    </recommendedName>
</protein>
<name>A0A9D1D475_9FIRM</name>
<accession>A0A9D1D475</accession>
<keyword evidence="3" id="KW-1133">Transmembrane helix</keyword>
<dbReference type="EMBL" id="DVGC01000012">
    <property type="protein sequence ID" value="HIR04861.1"/>
    <property type="molecule type" value="Genomic_DNA"/>
</dbReference>
<evidence type="ECO:0000313" key="5">
    <source>
        <dbReference type="EMBL" id="HIR04861.1"/>
    </source>
</evidence>
<dbReference type="InterPro" id="IPR027383">
    <property type="entry name" value="Znf_put"/>
</dbReference>
<evidence type="ECO:0000256" key="1">
    <source>
        <dbReference type="ARBA" id="ARBA00024353"/>
    </source>
</evidence>
<evidence type="ECO:0000256" key="2">
    <source>
        <dbReference type="ARBA" id="ARBA00024438"/>
    </source>
</evidence>
<dbReference type="Pfam" id="PF13490">
    <property type="entry name" value="zf-HC2"/>
    <property type="match status" value="1"/>
</dbReference>
<evidence type="ECO:0000313" key="6">
    <source>
        <dbReference type="Proteomes" id="UP000824250"/>
    </source>
</evidence>
<sequence>MTCAEAEKLVVPYIKDELSPMELEDFIDHINHCPACREELEIHYMVDVGLKKLDEADGTYDIVGDLKRKLAESSAVINRYFVLQIVRCAVTTLMGMALIVEILLQIRIWHQTGFLFF</sequence>